<reference evidence="1" key="1">
    <citation type="journal article" date="2023" name="Mol. Biol. Evol.">
        <title>Third-Generation Sequencing Reveals the Adaptive Role of the Epigenome in Three Deep-Sea Polychaetes.</title>
        <authorList>
            <person name="Perez M."/>
            <person name="Aroh O."/>
            <person name="Sun Y."/>
            <person name="Lan Y."/>
            <person name="Juniper S.K."/>
            <person name="Young C.R."/>
            <person name="Angers B."/>
            <person name="Qian P.Y."/>
        </authorList>
    </citation>
    <scope>NUCLEOTIDE SEQUENCE</scope>
    <source>
        <strain evidence="1">P08H-3</strain>
    </source>
</reference>
<dbReference type="GO" id="GO:0051881">
    <property type="term" value="P:regulation of mitochondrial membrane potential"/>
    <property type="evidence" value="ECO:0007669"/>
    <property type="project" value="TreeGrafter"/>
</dbReference>
<name>A0AAD9N7P0_9ANNE</name>
<dbReference type="InterPro" id="IPR029393">
    <property type="entry name" value="FUS1"/>
</dbReference>
<accession>A0AAD9N7P0</accession>
<dbReference type="PANTHER" id="PTHR15453">
    <property type="entry name" value="TUMOR SUPPRESSOR CANDIDATE 2"/>
    <property type="match status" value="1"/>
</dbReference>
<evidence type="ECO:0008006" key="3">
    <source>
        <dbReference type="Google" id="ProtNLM"/>
    </source>
</evidence>
<protein>
    <recommendedName>
        <fullName evidence="3">Tumor suppressor candidate 2</fullName>
    </recommendedName>
</protein>
<dbReference type="PANTHER" id="PTHR15453:SF8">
    <property type="entry name" value="TUMOR SUPPRESSOR CANDIDATE 2"/>
    <property type="match status" value="1"/>
</dbReference>
<organism evidence="1 2">
    <name type="scientific">Paralvinella palmiformis</name>
    <dbReference type="NCBI Taxonomy" id="53620"/>
    <lineage>
        <taxon>Eukaryota</taxon>
        <taxon>Metazoa</taxon>
        <taxon>Spiralia</taxon>
        <taxon>Lophotrochozoa</taxon>
        <taxon>Annelida</taxon>
        <taxon>Polychaeta</taxon>
        <taxon>Sedentaria</taxon>
        <taxon>Canalipalpata</taxon>
        <taxon>Terebellida</taxon>
        <taxon>Terebelliformia</taxon>
        <taxon>Alvinellidae</taxon>
        <taxon>Paralvinella</taxon>
    </lineage>
</organism>
<dbReference type="GO" id="GO:0005739">
    <property type="term" value="C:mitochondrion"/>
    <property type="evidence" value="ECO:0007669"/>
    <property type="project" value="TreeGrafter"/>
</dbReference>
<sequence>MGQTTSNIMRKMVSPFVGDKKADLDNHGDHLKTAVTPFVFKRKGSLYRDEDGHTAHEFYEEVEDKQSKKRIMQRKYVNLTPEGEVELSIPRLHSDFPIVLCEAFPR</sequence>
<gene>
    <name evidence="1" type="ORF">LSH36_178g06083</name>
</gene>
<evidence type="ECO:0000313" key="1">
    <source>
        <dbReference type="EMBL" id="KAK2158066.1"/>
    </source>
</evidence>
<dbReference type="AlphaFoldDB" id="A0AAD9N7P0"/>
<keyword evidence="2" id="KW-1185">Reference proteome</keyword>
<comment type="caution">
    <text evidence="1">The sequence shown here is derived from an EMBL/GenBank/DDBJ whole genome shotgun (WGS) entry which is preliminary data.</text>
</comment>
<proteinExistence type="predicted"/>
<evidence type="ECO:0000313" key="2">
    <source>
        <dbReference type="Proteomes" id="UP001208570"/>
    </source>
</evidence>
<dbReference type="EMBL" id="JAODUP010000178">
    <property type="protein sequence ID" value="KAK2158066.1"/>
    <property type="molecule type" value="Genomic_DNA"/>
</dbReference>
<dbReference type="Pfam" id="PF15000">
    <property type="entry name" value="TUSC2"/>
    <property type="match status" value="1"/>
</dbReference>
<dbReference type="Proteomes" id="UP001208570">
    <property type="component" value="Unassembled WGS sequence"/>
</dbReference>